<evidence type="ECO:0000313" key="6">
    <source>
        <dbReference type="EMBL" id="SQG80392.1"/>
    </source>
</evidence>
<dbReference type="RefSeq" id="WP_074658195.1">
    <property type="nucleotide sequence ID" value="NZ_CP113954.2"/>
</dbReference>
<evidence type="ECO:0000256" key="3">
    <source>
        <dbReference type="ARBA" id="ARBA00023163"/>
    </source>
</evidence>
<dbReference type="EMBL" id="LS483409">
    <property type="protein sequence ID" value="SQG80392.1"/>
    <property type="molecule type" value="Genomic_DNA"/>
</dbReference>
<dbReference type="InterPro" id="IPR001034">
    <property type="entry name" value="DeoR_HTH"/>
</dbReference>
<reference evidence="7" key="2">
    <citation type="submission" date="2016-10" db="EMBL/GenBank/DDBJ databases">
        <authorList>
            <person name="Varghese N."/>
            <person name="Submissions S."/>
        </authorList>
    </citation>
    <scope>NUCLEOTIDE SEQUENCE [LARGE SCALE GENOMIC DNA]</scope>
    <source>
        <strain evidence="7">LMG 15572</strain>
    </source>
</reference>
<dbReference type="Gene3D" id="1.10.10.10">
    <property type="entry name" value="Winged helix-like DNA-binding domain superfamily/Winged helix DNA-binding domain"/>
    <property type="match status" value="1"/>
</dbReference>
<evidence type="ECO:0000313" key="7">
    <source>
        <dbReference type="Proteomes" id="UP000183629"/>
    </source>
</evidence>
<dbReference type="SUPFAM" id="SSF100950">
    <property type="entry name" value="NagB/RpiA/CoA transferase-like"/>
    <property type="match status" value="1"/>
</dbReference>
<dbReference type="PROSITE" id="PS51000">
    <property type="entry name" value="HTH_DEOR_2"/>
    <property type="match status" value="1"/>
</dbReference>
<dbReference type="InterPro" id="IPR014036">
    <property type="entry name" value="DeoR-like_C"/>
</dbReference>
<keyword evidence="1" id="KW-0805">Transcription regulation</keyword>
<dbReference type="PANTHER" id="PTHR30363:SF44">
    <property type="entry name" value="AGA OPERON TRANSCRIPTIONAL REPRESSOR-RELATED"/>
    <property type="match status" value="1"/>
</dbReference>
<dbReference type="SUPFAM" id="SSF46785">
    <property type="entry name" value="Winged helix' DNA-binding domain"/>
    <property type="match status" value="1"/>
</dbReference>
<dbReference type="PANTHER" id="PTHR30363">
    <property type="entry name" value="HTH-TYPE TRANSCRIPTIONAL REGULATOR SRLR-RELATED"/>
    <property type="match status" value="1"/>
</dbReference>
<evidence type="ECO:0000313" key="5">
    <source>
        <dbReference type="EMBL" id="SFU78333.1"/>
    </source>
</evidence>
<dbReference type="Proteomes" id="UP000183629">
    <property type="component" value="Unassembled WGS sequence"/>
</dbReference>
<keyword evidence="7" id="KW-1185">Reference proteome</keyword>
<evidence type="ECO:0000256" key="2">
    <source>
        <dbReference type="ARBA" id="ARBA00023125"/>
    </source>
</evidence>
<dbReference type="SMART" id="SM01134">
    <property type="entry name" value="DeoRC"/>
    <property type="match status" value="1"/>
</dbReference>
<dbReference type="Pfam" id="PF08220">
    <property type="entry name" value="HTH_DeoR"/>
    <property type="match status" value="1"/>
</dbReference>
<evidence type="ECO:0000313" key="8">
    <source>
        <dbReference type="Proteomes" id="UP000249013"/>
    </source>
</evidence>
<dbReference type="PRINTS" id="PR00037">
    <property type="entry name" value="HTHLACR"/>
</dbReference>
<reference evidence="6 8" key="3">
    <citation type="submission" date="2018-06" db="EMBL/GenBank/DDBJ databases">
        <authorList>
            <consortium name="Pathogen Informatics"/>
            <person name="Doyle S."/>
        </authorList>
    </citation>
    <scope>NUCLEOTIDE SEQUENCE [LARGE SCALE GENOMIC DNA]</scope>
    <source>
        <strain evidence="6 8">NCTC13773</strain>
    </source>
</reference>
<dbReference type="PROSITE" id="PS00894">
    <property type="entry name" value="HTH_DEOR_1"/>
    <property type="match status" value="1"/>
</dbReference>
<dbReference type="EMBL" id="FPBN01000007">
    <property type="protein sequence ID" value="SFU78333.1"/>
    <property type="molecule type" value="Genomic_DNA"/>
</dbReference>
<name>A0A1I7IZF4_9STRE</name>
<dbReference type="Pfam" id="PF00455">
    <property type="entry name" value="DeoRC"/>
    <property type="match status" value="1"/>
</dbReference>
<gene>
    <name evidence="6" type="primary">glpR</name>
    <name evidence="6" type="ORF">NCTC13773_02221</name>
    <name evidence="5" type="ORF">SAMN05660328_10725</name>
</gene>
<dbReference type="GO" id="GO:0003677">
    <property type="term" value="F:DNA binding"/>
    <property type="evidence" value="ECO:0007669"/>
    <property type="project" value="UniProtKB-KW"/>
</dbReference>
<keyword evidence="3" id="KW-0804">Transcription</keyword>
<dbReference type="InterPro" id="IPR036390">
    <property type="entry name" value="WH_DNA-bd_sf"/>
</dbReference>
<reference evidence="5" key="1">
    <citation type="submission" date="2016-10" db="EMBL/GenBank/DDBJ databases">
        <authorList>
            <person name="de Groot N.N."/>
        </authorList>
    </citation>
    <scope>NUCLEOTIDE SEQUENCE [LARGE SCALE GENOMIC DNA]</scope>
    <source>
        <strain evidence="5">LMG 15572</strain>
    </source>
</reference>
<dbReference type="GO" id="GO:0003700">
    <property type="term" value="F:DNA-binding transcription factor activity"/>
    <property type="evidence" value="ECO:0007669"/>
    <property type="project" value="InterPro"/>
</dbReference>
<evidence type="ECO:0000256" key="1">
    <source>
        <dbReference type="ARBA" id="ARBA00023015"/>
    </source>
</evidence>
<protein>
    <submittedName>
        <fullName evidence="6">DeoR family transcriptional regulator</fullName>
    </submittedName>
    <submittedName>
        <fullName evidence="5">Transcriptional regulator, DeoR family</fullName>
    </submittedName>
</protein>
<dbReference type="Proteomes" id="UP000249013">
    <property type="component" value="Chromosome 1"/>
</dbReference>
<evidence type="ECO:0000259" key="4">
    <source>
        <dbReference type="PROSITE" id="PS51000"/>
    </source>
</evidence>
<proteinExistence type="predicted"/>
<dbReference type="InterPro" id="IPR037171">
    <property type="entry name" value="NagB/RpiA_transferase-like"/>
</dbReference>
<dbReference type="InterPro" id="IPR050313">
    <property type="entry name" value="Carb_Metab_HTH_regulators"/>
</dbReference>
<dbReference type="Gene3D" id="3.40.50.1360">
    <property type="match status" value="1"/>
</dbReference>
<dbReference type="InterPro" id="IPR018356">
    <property type="entry name" value="Tscrpt_reg_HTH_DeoR_CS"/>
</dbReference>
<feature type="domain" description="HTH deoR-type" evidence="4">
    <location>
        <begin position="3"/>
        <end position="58"/>
    </location>
</feature>
<dbReference type="SMART" id="SM00420">
    <property type="entry name" value="HTH_DEOR"/>
    <property type="match status" value="1"/>
</dbReference>
<keyword evidence="2" id="KW-0238">DNA-binding</keyword>
<dbReference type="InterPro" id="IPR036388">
    <property type="entry name" value="WH-like_DNA-bd_sf"/>
</dbReference>
<dbReference type="AlphaFoldDB" id="A0A1I7IZF4"/>
<accession>A0A1I7IZF4</accession>
<organism evidence="5 7">
    <name type="scientific">Streptococcus gallolyticus</name>
    <dbReference type="NCBI Taxonomy" id="315405"/>
    <lineage>
        <taxon>Bacteria</taxon>
        <taxon>Bacillati</taxon>
        <taxon>Bacillota</taxon>
        <taxon>Bacilli</taxon>
        <taxon>Lactobacillales</taxon>
        <taxon>Streptococcaceae</taxon>
        <taxon>Streptococcus</taxon>
    </lineage>
</organism>
<sequence length="250" mass="27787">MLLEKRRQLILDELKNNGTVYVSKLSEQFEVSYETIRKDLSYLEKKGLLIKSHGGAILKQNAIELSYNTREKENTSDKKRIAQKALELIPDNASIIIGTGSTTVELAYLLAQKSGYKIFTDSLPVTNALVNSDNQLFFFGGEFRPKSSSVFGGWTISQIKQVFVDICFLGSDGFSNIDGPSSPSSSDVSIDQEIIKQADKAFILADSSKFERKSLYKICDWSDITALITDSDADEAKRSIIEKETTVILA</sequence>